<feature type="transmembrane region" description="Helical" evidence="1">
    <location>
        <begin position="318"/>
        <end position="342"/>
    </location>
</feature>
<dbReference type="Gene3D" id="3.90.550.10">
    <property type="entry name" value="Spore Coat Polysaccharide Biosynthesis Protein SpsA, Chain A"/>
    <property type="match status" value="1"/>
</dbReference>
<organism evidence="3 4">
    <name type="scientific">Elizabethkingia miricola</name>
    <name type="common">Chryseobacterium miricola</name>
    <dbReference type="NCBI Taxonomy" id="172045"/>
    <lineage>
        <taxon>Bacteria</taxon>
        <taxon>Pseudomonadati</taxon>
        <taxon>Bacteroidota</taxon>
        <taxon>Flavobacteriia</taxon>
        <taxon>Flavobacteriales</taxon>
        <taxon>Weeksellaceae</taxon>
        <taxon>Elizabethkingia</taxon>
    </lineage>
</organism>
<keyword evidence="1" id="KW-0812">Transmembrane</keyword>
<evidence type="ECO:0000259" key="2">
    <source>
        <dbReference type="Pfam" id="PF00535"/>
    </source>
</evidence>
<evidence type="ECO:0000313" key="3">
    <source>
        <dbReference type="EMBL" id="TYO89745.1"/>
    </source>
</evidence>
<comment type="caution">
    <text evidence="3">The sequence shown here is derived from an EMBL/GenBank/DDBJ whole genome shotgun (WGS) entry which is preliminary data.</text>
</comment>
<dbReference type="InterPro" id="IPR001173">
    <property type="entry name" value="Glyco_trans_2-like"/>
</dbReference>
<evidence type="ECO:0000313" key="4">
    <source>
        <dbReference type="Proteomes" id="UP000324513"/>
    </source>
</evidence>
<evidence type="ECO:0000256" key="1">
    <source>
        <dbReference type="SAM" id="Phobius"/>
    </source>
</evidence>
<dbReference type="GO" id="GO:0016740">
    <property type="term" value="F:transferase activity"/>
    <property type="evidence" value="ECO:0007669"/>
    <property type="project" value="UniProtKB-KW"/>
</dbReference>
<gene>
    <name evidence="3" type="ORF">LX74_02737</name>
</gene>
<dbReference type="Pfam" id="PF00535">
    <property type="entry name" value="Glycos_transf_2"/>
    <property type="match status" value="1"/>
</dbReference>
<sequence>MENPLISVIIPVYNVEKFISQCLDSLINQTYSKIEIITIDDGSTDNSLIILQEYAKTDERLKVVAVQNGGVSEARNKGIELAQGEYIMFVDSDDWIDIKMIETLLSHSTDYLDLVQCSYTRSYVDKFVPRLLNVSGVIPNKVFKRKLIGMIKEELSDPSQADSFVIPVAKLYKSKIIKDYKIRFISLKKIGTNEDLMFNLDYCNNIKGDILILNEPLYYYRKTNGESITSTYKPQLFNQWKSLFSILKNNYLENDKDFNEAFNNRICLSIIGLGLNELKNKNNFYTQLKKIKFILNDPIYRASFAELNLSYFPMHWKFFFLLAKYNIYIGVYLMLYGIDFFVKKKI</sequence>
<dbReference type="InterPro" id="IPR029044">
    <property type="entry name" value="Nucleotide-diphossugar_trans"/>
</dbReference>
<proteinExistence type="predicted"/>
<keyword evidence="4" id="KW-1185">Reference proteome</keyword>
<dbReference type="PANTHER" id="PTHR22916:SF3">
    <property type="entry name" value="UDP-GLCNAC:BETAGAL BETA-1,3-N-ACETYLGLUCOSAMINYLTRANSFERASE-LIKE PROTEIN 1"/>
    <property type="match status" value="1"/>
</dbReference>
<name>A0ABY3NE91_ELIMR</name>
<keyword evidence="1" id="KW-0472">Membrane</keyword>
<dbReference type="EMBL" id="VNHK01000009">
    <property type="protein sequence ID" value="TYO89745.1"/>
    <property type="molecule type" value="Genomic_DNA"/>
</dbReference>
<dbReference type="CDD" id="cd00761">
    <property type="entry name" value="Glyco_tranf_GTA_type"/>
    <property type="match status" value="1"/>
</dbReference>
<reference evidence="3 4" key="1">
    <citation type="submission" date="2019-07" db="EMBL/GenBank/DDBJ databases">
        <title>Genomic Encyclopedia of Archaeal and Bacterial Type Strains, Phase II (KMG-II): from individual species to whole genera.</title>
        <authorList>
            <person name="Goeker M."/>
        </authorList>
    </citation>
    <scope>NUCLEOTIDE SEQUENCE [LARGE SCALE GENOMIC DNA]</scope>
    <source>
        <strain evidence="3 4">DSM 14571</strain>
    </source>
</reference>
<dbReference type="Proteomes" id="UP000324513">
    <property type="component" value="Unassembled WGS sequence"/>
</dbReference>
<feature type="domain" description="Glycosyltransferase 2-like" evidence="2">
    <location>
        <begin position="7"/>
        <end position="177"/>
    </location>
</feature>
<protein>
    <submittedName>
        <fullName evidence="3">Glycosyl transferase family 2</fullName>
    </submittedName>
</protein>
<keyword evidence="1" id="KW-1133">Transmembrane helix</keyword>
<dbReference type="RefSeq" id="WP_065081876.1">
    <property type="nucleotide sequence ID" value="NZ_FLSS01000006.1"/>
</dbReference>
<keyword evidence="3" id="KW-0808">Transferase</keyword>
<dbReference type="SUPFAM" id="SSF53448">
    <property type="entry name" value="Nucleotide-diphospho-sugar transferases"/>
    <property type="match status" value="1"/>
</dbReference>
<accession>A0ABY3NE91</accession>
<dbReference type="PANTHER" id="PTHR22916">
    <property type="entry name" value="GLYCOSYLTRANSFERASE"/>
    <property type="match status" value="1"/>
</dbReference>